<dbReference type="SUPFAM" id="SSF50978">
    <property type="entry name" value="WD40 repeat-like"/>
    <property type="match status" value="1"/>
</dbReference>
<protein>
    <submittedName>
        <fullName evidence="5">Vegetative incompatibility protein HET-E-1</fullName>
    </submittedName>
</protein>
<feature type="repeat" description="WD" evidence="3">
    <location>
        <begin position="141"/>
        <end position="183"/>
    </location>
</feature>
<dbReference type="EMBL" id="BGPR01062973">
    <property type="protein sequence ID" value="GBO38307.1"/>
    <property type="molecule type" value="Genomic_DNA"/>
</dbReference>
<dbReference type="PROSITE" id="PS00678">
    <property type="entry name" value="WD_REPEATS_1"/>
    <property type="match status" value="2"/>
</dbReference>
<dbReference type="PANTHER" id="PTHR19848">
    <property type="entry name" value="WD40 REPEAT PROTEIN"/>
    <property type="match status" value="1"/>
</dbReference>
<dbReference type="SMART" id="SM00320">
    <property type="entry name" value="WD40"/>
    <property type="match status" value="5"/>
</dbReference>
<evidence type="ECO:0000313" key="6">
    <source>
        <dbReference type="Proteomes" id="UP000499080"/>
    </source>
</evidence>
<dbReference type="InterPro" id="IPR015943">
    <property type="entry name" value="WD40/YVTN_repeat-like_dom_sf"/>
</dbReference>
<evidence type="ECO:0000313" key="5">
    <source>
        <dbReference type="EMBL" id="GBO38314.1"/>
    </source>
</evidence>
<dbReference type="PROSITE" id="PS50294">
    <property type="entry name" value="WD_REPEATS_REGION"/>
    <property type="match status" value="3"/>
</dbReference>
<keyword evidence="1 3" id="KW-0853">WD repeat</keyword>
<dbReference type="InterPro" id="IPR020472">
    <property type="entry name" value="WD40_PAC1"/>
</dbReference>
<dbReference type="PROSITE" id="PS50082">
    <property type="entry name" value="WD_REPEATS_2"/>
    <property type="match status" value="3"/>
</dbReference>
<evidence type="ECO:0000256" key="2">
    <source>
        <dbReference type="ARBA" id="ARBA00022737"/>
    </source>
</evidence>
<dbReference type="PANTHER" id="PTHR19848:SF8">
    <property type="entry name" value="F-BOX AND WD REPEAT DOMAIN CONTAINING 7"/>
    <property type="match status" value="1"/>
</dbReference>
<gene>
    <name evidence="5" type="primary">HET-E1_0</name>
    <name evidence="4" type="synonym">HET-E1_2</name>
    <name evidence="4" type="ORF">AVEN_238099_1</name>
    <name evidence="5" type="ORF">AVEN_59495_1</name>
</gene>
<name>A0A4Y2WNX3_ARAVE</name>
<sequence length="296" mass="31861">MDTLDYFLPFDIFSSFQDSVEHQSKVTAVAVTSDSRRVLSVDSMSQHRLWQADTGTQLVVCAKPSTNVAVHANMVFAVGGKNDCSLKFWPVTDMESEKSVSHSDAITCYTVTYDCQTIVTGSNDMSLKVWEVGTGKLTQVLVGHESLVTCAACAPLSPSLVVSGSADCNLIVWDLTTGNDNFTLRGHTETVTSVKLTLDGTLALSASDDNTLGIWSTSTGLRVGLLGIHQSILNIAGALNLSQVVLQLANQNVVPLLKLHNNPTKGMMLDLPPGTPVTEEAKTPGETTWRIEFMLK</sequence>
<dbReference type="PRINTS" id="PR00320">
    <property type="entry name" value="GPROTEINBRPT"/>
</dbReference>
<evidence type="ECO:0000256" key="3">
    <source>
        <dbReference type="PROSITE-ProRule" id="PRU00221"/>
    </source>
</evidence>
<dbReference type="Gene3D" id="2.130.10.10">
    <property type="entry name" value="YVTN repeat-like/Quinoprotein amine dehydrogenase"/>
    <property type="match status" value="1"/>
</dbReference>
<dbReference type="InterPro" id="IPR019775">
    <property type="entry name" value="WD40_repeat_CS"/>
</dbReference>
<evidence type="ECO:0000256" key="1">
    <source>
        <dbReference type="ARBA" id="ARBA00022574"/>
    </source>
</evidence>
<evidence type="ECO:0000313" key="4">
    <source>
        <dbReference type="EMBL" id="GBO38307.1"/>
    </source>
</evidence>
<organism evidence="5 6">
    <name type="scientific">Araneus ventricosus</name>
    <name type="common">Orbweaver spider</name>
    <name type="synonym">Epeira ventricosa</name>
    <dbReference type="NCBI Taxonomy" id="182803"/>
    <lineage>
        <taxon>Eukaryota</taxon>
        <taxon>Metazoa</taxon>
        <taxon>Ecdysozoa</taxon>
        <taxon>Arthropoda</taxon>
        <taxon>Chelicerata</taxon>
        <taxon>Arachnida</taxon>
        <taxon>Araneae</taxon>
        <taxon>Araneomorphae</taxon>
        <taxon>Entelegynae</taxon>
        <taxon>Araneoidea</taxon>
        <taxon>Araneidae</taxon>
        <taxon>Araneus</taxon>
    </lineage>
</organism>
<keyword evidence="2" id="KW-0677">Repeat</keyword>
<dbReference type="InterPro" id="IPR001680">
    <property type="entry name" value="WD40_rpt"/>
</dbReference>
<keyword evidence="6" id="KW-1185">Reference proteome</keyword>
<dbReference type="OrthoDB" id="9990676at2759"/>
<proteinExistence type="predicted"/>
<dbReference type="Proteomes" id="UP000499080">
    <property type="component" value="Unassembled WGS sequence"/>
</dbReference>
<accession>A0A4Y2WNX3</accession>
<dbReference type="InterPro" id="IPR036322">
    <property type="entry name" value="WD40_repeat_dom_sf"/>
</dbReference>
<dbReference type="Pfam" id="PF00400">
    <property type="entry name" value="WD40"/>
    <property type="match status" value="3"/>
</dbReference>
<dbReference type="EMBL" id="BGPR01062980">
    <property type="protein sequence ID" value="GBO38314.1"/>
    <property type="molecule type" value="Genomic_DNA"/>
</dbReference>
<feature type="repeat" description="WD" evidence="3">
    <location>
        <begin position="184"/>
        <end position="225"/>
    </location>
</feature>
<feature type="repeat" description="WD" evidence="3">
    <location>
        <begin position="99"/>
        <end position="140"/>
    </location>
</feature>
<comment type="caution">
    <text evidence="5">The sequence shown here is derived from an EMBL/GenBank/DDBJ whole genome shotgun (WGS) entry which is preliminary data.</text>
</comment>
<dbReference type="AlphaFoldDB" id="A0A4Y2WNX3"/>
<reference evidence="5 6" key="1">
    <citation type="journal article" date="2019" name="Sci. Rep.">
        <title>Orb-weaving spider Araneus ventricosus genome elucidates the spidroin gene catalogue.</title>
        <authorList>
            <person name="Kono N."/>
            <person name="Nakamura H."/>
            <person name="Ohtoshi R."/>
            <person name="Moran D.A.P."/>
            <person name="Shinohara A."/>
            <person name="Yoshida Y."/>
            <person name="Fujiwara M."/>
            <person name="Mori M."/>
            <person name="Tomita M."/>
            <person name="Arakawa K."/>
        </authorList>
    </citation>
    <scope>NUCLEOTIDE SEQUENCE [LARGE SCALE GENOMIC DNA]</scope>
</reference>